<accession>A0AAU9KDD4</accession>
<name>A0AAU9KDD4_9CILI</name>
<dbReference type="Pfam" id="PF00117">
    <property type="entry name" value="GATase"/>
    <property type="match status" value="1"/>
</dbReference>
<evidence type="ECO:0000259" key="1">
    <source>
        <dbReference type="Pfam" id="PF00117"/>
    </source>
</evidence>
<proteinExistence type="predicted"/>
<dbReference type="InterPro" id="IPR017926">
    <property type="entry name" value="GATASE"/>
</dbReference>
<dbReference type="Proteomes" id="UP001162131">
    <property type="component" value="Unassembled WGS sequence"/>
</dbReference>
<reference evidence="2" key="1">
    <citation type="submission" date="2021-09" db="EMBL/GenBank/DDBJ databases">
        <authorList>
            <consortium name="AG Swart"/>
            <person name="Singh M."/>
            <person name="Singh A."/>
            <person name="Seah K."/>
            <person name="Emmerich C."/>
        </authorList>
    </citation>
    <scope>NUCLEOTIDE SEQUENCE</scope>
    <source>
        <strain evidence="2">ATCC30299</strain>
    </source>
</reference>
<organism evidence="2 3">
    <name type="scientific">Blepharisma stoltei</name>
    <dbReference type="NCBI Taxonomy" id="1481888"/>
    <lineage>
        <taxon>Eukaryota</taxon>
        <taxon>Sar</taxon>
        <taxon>Alveolata</taxon>
        <taxon>Ciliophora</taxon>
        <taxon>Postciliodesmatophora</taxon>
        <taxon>Heterotrichea</taxon>
        <taxon>Heterotrichida</taxon>
        <taxon>Blepharismidae</taxon>
        <taxon>Blepharisma</taxon>
    </lineage>
</organism>
<sequence>MDLNVVPYLCQENRIFLFGPLEYKMNEHELGVHIAAARAITEWYGIKTYTQDEWDTVNGSHHEQTKSVMVHVTYFSHLEDHSRIYVPIREVPQGITIPGENNHFVRHERIMRVNWSRSLEFNYLGKALRNETISYPLPVVMQHPDYATLHFADYSPMAKFVEAWSSSMFARPFEKWQHYCASLNQLPSEQALQSLKGIIISGGRFSAYDTHDWMDNLKAFLRKVDREYPHIKLIGICLGSQVIAETFGGKVEKIPNKNIFKCETVRTTPEFRSKFFDTREQYRLIEIHGDNIVKIPERCERWGFSESSPNEIYGIQNKWLGIQGHPNFIGRMYEVVYIGQQVRQGMITKETADAMIADYNAHRSHTYELLEFINQFLRVQLI</sequence>
<comment type="caution">
    <text evidence="2">The sequence shown here is derived from an EMBL/GenBank/DDBJ whole genome shotgun (WGS) entry which is preliminary data.</text>
</comment>
<dbReference type="PANTHER" id="PTHR42695">
    <property type="entry name" value="GLUTAMINE AMIDOTRANSFERASE YLR126C-RELATED"/>
    <property type="match status" value="1"/>
</dbReference>
<dbReference type="InterPro" id="IPR029062">
    <property type="entry name" value="Class_I_gatase-like"/>
</dbReference>
<dbReference type="PROSITE" id="PS51273">
    <property type="entry name" value="GATASE_TYPE_1"/>
    <property type="match status" value="1"/>
</dbReference>
<dbReference type="PANTHER" id="PTHR42695:SF5">
    <property type="entry name" value="GLUTAMINE AMIDOTRANSFERASE YLR126C-RELATED"/>
    <property type="match status" value="1"/>
</dbReference>
<dbReference type="AlphaFoldDB" id="A0AAU9KDD4"/>
<evidence type="ECO:0000313" key="3">
    <source>
        <dbReference type="Proteomes" id="UP001162131"/>
    </source>
</evidence>
<keyword evidence="3" id="KW-1185">Reference proteome</keyword>
<dbReference type="EMBL" id="CAJZBQ010000062">
    <property type="protein sequence ID" value="CAG9335477.1"/>
    <property type="molecule type" value="Genomic_DNA"/>
</dbReference>
<feature type="domain" description="Glutamine amidotransferase" evidence="1">
    <location>
        <begin position="191"/>
        <end position="336"/>
    </location>
</feature>
<dbReference type="GO" id="GO:0005829">
    <property type="term" value="C:cytosol"/>
    <property type="evidence" value="ECO:0007669"/>
    <property type="project" value="TreeGrafter"/>
</dbReference>
<dbReference type="SUPFAM" id="SSF52317">
    <property type="entry name" value="Class I glutamine amidotransferase-like"/>
    <property type="match status" value="1"/>
</dbReference>
<dbReference type="CDD" id="cd01741">
    <property type="entry name" value="GATase1_1"/>
    <property type="match status" value="1"/>
</dbReference>
<dbReference type="InterPro" id="IPR044992">
    <property type="entry name" value="ChyE-like"/>
</dbReference>
<gene>
    <name evidence="2" type="ORF">BSTOLATCC_MIC63949</name>
</gene>
<dbReference type="Gene3D" id="3.40.50.880">
    <property type="match status" value="1"/>
</dbReference>
<protein>
    <recommendedName>
        <fullName evidence="1">Glutamine amidotransferase domain-containing protein</fullName>
    </recommendedName>
</protein>
<evidence type="ECO:0000313" key="2">
    <source>
        <dbReference type="EMBL" id="CAG9335477.1"/>
    </source>
</evidence>